<proteinExistence type="predicted"/>
<keyword evidence="3" id="KW-1185">Reference proteome</keyword>
<reference evidence="2 3" key="1">
    <citation type="submission" date="2018-06" db="EMBL/GenBank/DDBJ databases">
        <title>Draft genome sequence of Burkholderia reimsis strain BE51 isolated from a French agricultural soil.</title>
        <authorList>
            <person name="Esmaeel Q."/>
        </authorList>
    </citation>
    <scope>NUCLEOTIDE SEQUENCE [LARGE SCALE GENOMIC DNA]</scope>
    <source>
        <strain evidence="2 3">BE51</strain>
    </source>
</reference>
<dbReference type="EMBL" id="QMFZ01000027">
    <property type="protein sequence ID" value="RBB35706.1"/>
    <property type="molecule type" value="Genomic_DNA"/>
</dbReference>
<feature type="region of interest" description="Disordered" evidence="1">
    <location>
        <begin position="87"/>
        <end position="107"/>
    </location>
</feature>
<gene>
    <name evidence="2" type="ORF">DPV79_27190</name>
</gene>
<dbReference type="Proteomes" id="UP000252458">
    <property type="component" value="Unassembled WGS sequence"/>
</dbReference>
<comment type="caution">
    <text evidence="2">The sequence shown here is derived from an EMBL/GenBank/DDBJ whole genome shotgun (WGS) entry which is preliminary data.</text>
</comment>
<dbReference type="AlphaFoldDB" id="A0A365QNF9"/>
<protein>
    <submittedName>
        <fullName evidence="2">Uncharacterized protein</fullName>
    </submittedName>
</protein>
<evidence type="ECO:0000313" key="3">
    <source>
        <dbReference type="Proteomes" id="UP000252458"/>
    </source>
</evidence>
<name>A0A365QNF9_9BURK</name>
<evidence type="ECO:0000256" key="1">
    <source>
        <dbReference type="SAM" id="MobiDB-lite"/>
    </source>
</evidence>
<accession>A0A365QNF9</accession>
<sequence length="134" mass="14849">MQRDAEGLTRGEFAMEEEDLKRRIDALGTSAPVSSKIARLRALYDHIDAALGRGATRQDVLDVLNSDGFNMTMASFKSALQRIRAERKETHEDALTNTPGSNGDCAATDRRGMGTAFAELLATQTRRRWDGKLY</sequence>
<evidence type="ECO:0000313" key="2">
    <source>
        <dbReference type="EMBL" id="RBB35706.1"/>
    </source>
</evidence>
<organism evidence="2 3">
    <name type="scientific">Burkholderia reimsis</name>
    <dbReference type="NCBI Taxonomy" id="2234132"/>
    <lineage>
        <taxon>Bacteria</taxon>
        <taxon>Pseudomonadati</taxon>
        <taxon>Pseudomonadota</taxon>
        <taxon>Betaproteobacteria</taxon>
        <taxon>Burkholderiales</taxon>
        <taxon>Burkholderiaceae</taxon>
        <taxon>Burkholderia</taxon>
    </lineage>
</organism>